<feature type="chain" id="PRO_5041244533" evidence="5">
    <location>
        <begin position="16"/>
        <end position="147"/>
    </location>
</feature>
<accession>A0AA36DB50</accession>
<proteinExistence type="inferred from homology"/>
<feature type="non-terminal residue" evidence="6">
    <location>
        <position position="147"/>
    </location>
</feature>
<comment type="caution">
    <text evidence="6">The sequence shown here is derived from an EMBL/GenBank/DDBJ whole genome shotgun (WGS) entry which is preliminary data.</text>
</comment>
<dbReference type="PANTHER" id="PTHR21700">
    <property type="entry name" value="TRANSTHYRETIN-LIKE FAMILY PROTEIN-RELATED"/>
    <property type="match status" value="1"/>
</dbReference>
<evidence type="ECO:0000256" key="5">
    <source>
        <dbReference type="SAM" id="SignalP"/>
    </source>
</evidence>
<organism evidence="6 7">
    <name type="scientific">Mesorhabditis spiculigera</name>
    <dbReference type="NCBI Taxonomy" id="96644"/>
    <lineage>
        <taxon>Eukaryota</taxon>
        <taxon>Metazoa</taxon>
        <taxon>Ecdysozoa</taxon>
        <taxon>Nematoda</taxon>
        <taxon>Chromadorea</taxon>
        <taxon>Rhabditida</taxon>
        <taxon>Rhabditina</taxon>
        <taxon>Rhabditomorpha</taxon>
        <taxon>Rhabditoidea</taxon>
        <taxon>Rhabditidae</taxon>
        <taxon>Mesorhabditinae</taxon>
        <taxon>Mesorhabditis</taxon>
    </lineage>
</organism>
<dbReference type="GO" id="GO:0005576">
    <property type="term" value="C:extracellular region"/>
    <property type="evidence" value="ECO:0007669"/>
    <property type="project" value="UniProtKB-SubCell"/>
</dbReference>
<reference evidence="6" key="1">
    <citation type="submission" date="2023-06" db="EMBL/GenBank/DDBJ databases">
        <authorList>
            <person name="Delattre M."/>
        </authorList>
    </citation>
    <scope>NUCLEOTIDE SEQUENCE</scope>
    <source>
        <strain evidence="6">AF72</strain>
    </source>
</reference>
<gene>
    <name evidence="6" type="ORF">MSPICULIGERA_LOCUS22288</name>
</gene>
<dbReference type="EMBL" id="CATQJA010002688">
    <property type="protein sequence ID" value="CAJ0584227.1"/>
    <property type="molecule type" value="Genomic_DNA"/>
</dbReference>
<evidence type="ECO:0000256" key="2">
    <source>
        <dbReference type="ARBA" id="ARBA00010112"/>
    </source>
</evidence>
<dbReference type="InterPro" id="IPR001534">
    <property type="entry name" value="Transthyretin-like"/>
</dbReference>
<evidence type="ECO:0000256" key="4">
    <source>
        <dbReference type="ARBA" id="ARBA00022729"/>
    </source>
</evidence>
<evidence type="ECO:0000313" key="6">
    <source>
        <dbReference type="EMBL" id="CAJ0584227.1"/>
    </source>
</evidence>
<dbReference type="AlphaFoldDB" id="A0AA36DB50"/>
<dbReference type="Pfam" id="PF01060">
    <property type="entry name" value="TTR-52"/>
    <property type="match status" value="1"/>
</dbReference>
<comment type="subcellular location">
    <subcellularLocation>
        <location evidence="1">Secreted</location>
    </subcellularLocation>
</comment>
<dbReference type="GO" id="GO:0009986">
    <property type="term" value="C:cell surface"/>
    <property type="evidence" value="ECO:0007669"/>
    <property type="project" value="InterPro"/>
</dbReference>
<evidence type="ECO:0000313" key="7">
    <source>
        <dbReference type="Proteomes" id="UP001177023"/>
    </source>
</evidence>
<protein>
    <submittedName>
        <fullName evidence="6">Uncharacterized protein</fullName>
    </submittedName>
</protein>
<sequence length="147" mass="16564">MKLYLLIALLPLIFARPEVTPPKKTSGTQSVRVKGAFLCGKNPAKDVLVKLMEEDFGKDDDDKLDQARTDANGQFELEGTNTEYTTLDTAINIYHDCNDGITPCQRRWKFEIPSKYLTAGSNATKTFDIGTWNLELVLPNEKHDCEH</sequence>
<dbReference type="Proteomes" id="UP001177023">
    <property type="component" value="Unassembled WGS sequence"/>
</dbReference>
<feature type="signal peptide" evidence="5">
    <location>
        <begin position="1"/>
        <end position="15"/>
    </location>
</feature>
<keyword evidence="7" id="KW-1185">Reference proteome</keyword>
<dbReference type="Gene3D" id="2.60.40.3330">
    <property type="match status" value="1"/>
</dbReference>
<dbReference type="InterPro" id="IPR038479">
    <property type="entry name" value="Transthyretin-like_sf"/>
</dbReference>
<name>A0AA36DB50_9BILA</name>
<comment type="similarity">
    <text evidence="2">Belongs to the nematode transthyretin-like family.</text>
</comment>
<dbReference type="PANTHER" id="PTHR21700:SF114">
    <property type="entry name" value="TRANSTHYRETIN-LIKE FAMILY PROTEIN"/>
    <property type="match status" value="1"/>
</dbReference>
<keyword evidence="4 5" id="KW-0732">Signal</keyword>
<keyword evidence="3" id="KW-0964">Secreted</keyword>
<evidence type="ECO:0000256" key="3">
    <source>
        <dbReference type="ARBA" id="ARBA00022525"/>
    </source>
</evidence>
<evidence type="ECO:0000256" key="1">
    <source>
        <dbReference type="ARBA" id="ARBA00004613"/>
    </source>
</evidence>